<dbReference type="SUPFAM" id="SSF46689">
    <property type="entry name" value="Homeodomain-like"/>
    <property type="match status" value="1"/>
</dbReference>
<feature type="DNA-binding region" description="H-T-H motif" evidence="3">
    <location>
        <begin position="24"/>
        <end position="43"/>
    </location>
</feature>
<comment type="caution">
    <text evidence="5">The sequence shown here is derived from an EMBL/GenBank/DDBJ whole genome shotgun (WGS) entry which is preliminary data.</text>
</comment>
<evidence type="ECO:0000256" key="2">
    <source>
        <dbReference type="ARBA" id="ARBA00023125"/>
    </source>
</evidence>
<dbReference type="GO" id="GO:0000976">
    <property type="term" value="F:transcription cis-regulatory region binding"/>
    <property type="evidence" value="ECO:0007669"/>
    <property type="project" value="TreeGrafter"/>
</dbReference>
<organism evidence="5 6">
    <name type="scientific">Spongiactinospora gelatinilytica</name>
    <dbReference type="NCBI Taxonomy" id="2666298"/>
    <lineage>
        <taxon>Bacteria</taxon>
        <taxon>Bacillati</taxon>
        <taxon>Actinomycetota</taxon>
        <taxon>Actinomycetes</taxon>
        <taxon>Streptosporangiales</taxon>
        <taxon>Streptosporangiaceae</taxon>
        <taxon>Spongiactinospora</taxon>
    </lineage>
</organism>
<keyword evidence="2 3" id="KW-0238">DNA-binding</keyword>
<dbReference type="PRINTS" id="PR00455">
    <property type="entry name" value="HTHTETR"/>
</dbReference>
<evidence type="ECO:0000256" key="3">
    <source>
        <dbReference type="PROSITE-ProRule" id="PRU00335"/>
    </source>
</evidence>
<protein>
    <submittedName>
        <fullName evidence="5">TetR family transcriptional regulator</fullName>
    </submittedName>
</protein>
<dbReference type="InterPro" id="IPR009057">
    <property type="entry name" value="Homeodomain-like_sf"/>
</dbReference>
<evidence type="ECO:0000256" key="1">
    <source>
        <dbReference type="ARBA" id="ARBA00022491"/>
    </source>
</evidence>
<dbReference type="PROSITE" id="PS50977">
    <property type="entry name" value="HTH_TETR_2"/>
    <property type="match status" value="1"/>
</dbReference>
<accession>A0A2W2H665</accession>
<sequence>MSQRDDLLAGARRCLADKGYARTTARDIAAASGAHLASIGYHFGSKDNLMNAAIMEATGEWGDTIEAAVEAASETEPTRRFEVWLDHLLAAIPGERDLLVASIQAFAQAQFDERMRTALAEGGGTARESFAAVLLGLPRDQVGPEERESVGAAAQALILGLIVQSLIDPGAVPGSKALIAGLRGLTTSPDP</sequence>
<dbReference type="EMBL" id="POUA01000063">
    <property type="protein sequence ID" value="PZG50339.1"/>
    <property type="molecule type" value="Genomic_DNA"/>
</dbReference>
<dbReference type="AlphaFoldDB" id="A0A2W2H665"/>
<dbReference type="GO" id="GO:0003700">
    <property type="term" value="F:DNA-binding transcription factor activity"/>
    <property type="evidence" value="ECO:0007669"/>
    <property type="project" value="TreeGrafter"/>
</dbReference>
<keyword evidence="6" id="KW-1185">Reference proteome</keyword>
<evidence type="ECO:0000259" key="4">
    <source>
        <dbReference type="PROSITE" id="PS50977"/>
    </source>
</evidence>
<dbReference type="InterPro" id="IPR039538">
    <property type="entry name" value="BetI_C"/>
</dbReference>
<dbReference type="PANTHER" id="PTHR30055:SF219">
    <property type="entry name" value="TRANSCRIPTIONAL REGULATORY PROTEIN"/>
    <property type="match status" value="1"/>
</dbReference>
<dbReference type="Pfam" id="PF13977">
    <property type="entry name" value="TetR_C_6"/>
    <property type="match status" value="1"/>
</dbReference>
<dbReference type="RefSeq" id="WP_111167056.1">
    <property type="nucleotide sequence ID" value="NZ_POUA01000063.1"/>
</dbReference>
<reference evidence="5 6" key="1">
    <citation type="submission" date="2018-01" db="EMBL/GenBank/DDBJ databases">
        <title>Draft genome sequence of Sphaerisporangium sp. 7K107.</title>
        <authorList>
            <person name="Sahin N."/>
            <person name="Saygin H."/>
            <person name="Ay H."/>
        </authorList>
    </citation>
    <scope>NUCLEOTIDE SEQUENCE [LARGE SCALE GENOMIC DNA]</scope>
    <source>
        <strain evidence="5 6">7K107</strain>
    </source>
</reference>
<dbReference type="Pfam" id="PF00440">
    <property type="entry name" value="TetR_N"/>
    <property type="match status" value="1"/>
</dbReference>
<name>A0A2W2H665_9ACTN</name>
<evidence type="ECO:0000313" key="6">
    <source>
        <dbReference type="Proteomes" id="UP000248544"/>
    </source>
</evidence>
<proteinExistence type="predicted"/>
<dbReference type="InterPro" id="IPR001647">
    <property type="entry name" value="HTH_TetR"/>
</dbReference>
<feature type="domain" description="HTH tetR-type" evidence="4">
    <location>
        <begin position="1"/>
        <end position="61"/>
    </location>
</feature>
<dbReference type="InterPro" id="IPR050109">
    <property type="entry name" value="HTH-type_TetR-like_transc_reg"/>
</dbReference>
<dbReference type="PANTHER" id="PTHR30055">
    <property type="entry name" value="HTH-TYPE TRANSCRIPTIONAL REGULATOR RUTR"/>
    <property type="match status" value="1"/>
</dbReference>
<dbReference type="Gene3D" id="1.10.357.10">
    <property type="entry name" value="Tetracycline Repressor, domain 2"/>
    <property type="match status" value="1"/>
</dbReference>
<gene>
    <name evidence="5" type="ORF">C1I98_10940</name>
</gene>
<keyword evidence="1" id="KW-0678">Repressor</keyword>
<dbReference type="Proteomes" id="UP000248544">
    <property type="component" value="Unassembled WGS sequence"/>
</dbReference>
<evidence type="ECO:0000313" key="5">
    <source>
        <dbReference type="EMBL" id="PZG50339.1"/>
    </source>
</evidence>